<feature type="domain" description="DUF4097" evidence="2">
    <location>
        <begin position="136"/>
        <end position="263"/>
    </location>
</feature>
<protein>
    <recommendedName>
        <fullName evidence="2">DUF4097 domain-containing protein</fullName>
    </recommendedName>
</protein>
<dbReference type="EMBL" id="BAABDI010000008">
    <property type="protein sequence ID" value="GAA3970939.1"/>
    <property type="molecule type" value="Genomic_DNA"/>
</dbReference>
<dbReference type="Pfam" id="PF13349">
    <property type="entry name" value="DUF4097"/>
    <property type="match status" value="1"/>
</dbReference>
<evidence type="ECO:0000256" key="1">
    <source>
        <dbReference type="SAM" id="SignalP"/>
    </source>
</evidence>
<comment type="caution">
    <text evidence="3">The sequence shown here is derived from an EMBL/GenBank/DDBJ whole genome shotgun (WGS) entry which is preliminary data.</text>
</comment>
<dbReference type="Proteomes" id="UP001501556">
    <property type="component" value="Unassembled WGS sequence"/>
</dbReference>
<dbReference type="RefSeq" id="WP_345122883.1">
    <property type="nucleotide sequence ID" value="NZ_BAABDI010000008.1"/>
</dbReference>
<accession>A0ABP7PU26</accession>
<keyword evidence="1" id="KW-0732">Signal</keyword>
<proteinExistence type="predicted"/>
<keyword evidence="4" id="KW-1185">Reference proteome</keyword>
<evidence type="ECO:0000313" key="3">
    <source>
        <dbReference type="EMBL" id="GAA3970939.1"/>
    </source>
</evidence>
<feature type="chain" id="PRO_5045237204" description="DUF4097 domain-containing protein" evidence="1">
    <location>
        <begin position="20"/>
        <end position="268"/>
    </location>
</feature>
<reference evidence="4" key="1">
    <citation type="journal article" date="2019" name="Int. J. Syst. Evol. Microbiol.">
        <title>The Global Catalogue of Microorganisms (GCM) 10K type strain sequencing project: providing services to taxonomists for standard genome sequencing and annotation.</title>
        <authorList>
            <consortium name="The Broad Institute Genomics Platform"/>
            <consortium name="The Broad Institute Genome Sequencing Center for Infectious Disease"/>
            <person name="Wu L."/>
            <person name="Ma J."/>
        </authorList>
    </citation>
    <scope>NUCLEOTIDE SEQUENCE [LARGE SCALE GENOMIC DNA]</scope>
    <source>
        <strain evidence="4">JCM 17217</strain>
    </source>
</reference>
<organism evidence="3 4">
    <name type="scientific">Hymenobacter antarcticus</name>
    <dbReference type="NCBI Taxonomy" id="486270"/>
    <lineage>
        <taxon>Bacteria</taxon>
        <taxon>Pseudomonadati</taxon>
        <taxon>Bacteroidota</taxon>
        <taxon>Cytophagia</taxon>
        <taxon>Cytophagales</taxon>
        <taxon>Hymenobacteraceae</taxon>
        <taxon>Hymenobacter</taxon>
    </lineage>
</organism>
<evidence type="ECO:0000313" key="4">
    <source>
        <dbReference type="Proteomes" id="UP001501556"/>
    </source>
</evidence>
<dbReference type="InterPro" id="IPR025164">
    <property type="entry name" value="Toastrack_DUF4097"/>
</dbReference>
<gene>
    <name evidence="3" type="ORF">GCM10022407_16020</name>
</gene>
<feature type="signal peptide" evidence="1">
    <location>
        <begin position="1"/>
        <end position="19"/>
    </location>
</feature>
<sequence length="268" mass="28257">MKTLISAILLLASTLGAAAQTAPTFTLNCQDGSWSSYKQLKNFCETRDLAFDAPTGQALTVEGGPNGGITVHGWDGPNVRVRAKVQSWGASEATAQATVRRLVIGTADNTLRATDPANERDWSVSYEIFVPRQTALVLNTVNGGISLDNVQSDIRFQAVNGGVTLANLGGQVSGQTVNGGLTIDLAGRQWSGKGLDVKTTNGGIRWKLPQDYSARFFTSTDIGSIHTDLPVTKTGMLHREVETSLGQGGAPVRAVTTNGGISVTQGRN</sequence>
<evidence type="ECO:0000259" key="2">
    <source>
        <dbReference type="Pfam" id="PF13349"/>
    </source>
</evidence>
<name>A0ABP7PU26_9BACT</name>